<feature type="transmembrane region" description="Helical" evidence="8">
    <location>
        <begin position="6"/>
        <end position="27"/>
    </location>
</feature>
<evidence type="ECO:0000256" key="1">
    <source>
        <dbReference type="ARBA" id="ARBA00004651"/>
    </source>
</evidence>
<feature type="transmembrane region" description="Helical" evidence="8">
    <location>
        <begin position="403"/>
        <end position="425"/>
    </location>
</feature>
<reference evidence="9" key="1">
    <citation type="journal article" date="2016" name="BMC Genomics">
        <title>Genome-wide analysis of ionotropic receptors provides insight into their evolution in Heliconius butterflies.</title>
        <authorList>
            <person name="van Schooten B."/>
            <person name="Jiggins C.D."/>
            <person name="Briscoe A.D."/>
            <person name="Papa R."/>
        </authorList>
    </citation>
    <scope>NUCLEOTIDE SEQUENCE</scope>
</reference>
<sequence length="611" mass="72045">MKLFTLFQKFLIIFHICDYFATSYGLYSNIFIKTLLRDTHQNLAVDCIVSASYKHIPCGTMFTLVYSAYFIDDVNKLLSNKSCYSFLSRSFEIRKWRTWTDVYIFFTKNYHEMYTSFTTLSKDVVWNPRAYFFIIINHLREVEYSEVFNVLMNLNIFNVLLITKSEEGIFSAYIYHALEEGSCGRSLNKIEKINDCRNIHSIRMNYSYLDHKFRNCIISVAATEDMPNVIFQSKEVNKRPRKVEKGIEQYILDNIAEQENFTLQYINADSKHEFGVILSNSTITGLLGYLHNNTASIVIGGLMLIKNRVSLFDYIWGYDAASFCIFTPALREKNWKKVYQEFGVGTWLLICFSYLFVTVVITMSRRLLMGHEDKGRVILKIWGYLYGQTDMEMIKFKKMKKIVIFWIWFTFFLTSFYNSALYSLLSRNVEVNLKIDINSLSTLPWEPCISNAMRTFYKFTFNGTLPANTKADCQLTDNALDTVANNNKYYALEMDYSYHMRQTYYLDENGNPKLKVWKYASDLMLAMYTTRGFPLQNKFHRYATFHLESGLLQRQRAAIYHQYVTPNNHHKNTFKIFHLSDLRVHYAILIIGYTISFVCFIIEINRNYLRN</sequence>
<evidence type="ECO:0000256" key="6">
    <source>
        <dbReference type="ARBA" id="ARBA00023170"/>
    </source>
</evidence>
<dbReference type="Gene3D" id="3.40.190.10">
    <property type="entry name" value="Periplasmic binding protein-like II"/>
    <property type="match status" value="1"/>
</dbReference>
<keyword evidence="2" id="KW-1003">Cell membrane</keyword>
<dbReference type="PANTHER" id="PTHR42643:SF30">
    <property type="entry name" value="IONOTROPIC RECEPTOR 40A-RELATED"/>
    <property type="match status" value="1"/>
</dbReference>
<dbReference type="PANTHER" id="PTHR42643">
    <property type="entry name" value="IONOTROPIC RECEPTOR 20A-RELATED"/>
    <property type="match status" value="1"/>
</dbReference>
<name>A0A140G9G3_HELME</name>
<dbReference type="EMBL" id="KU702615">
    <property type="protein sequence ID" value="AMM70642.1"/>
    <property type="molecule type" value="mRNA"/>
</dbReference>
<evidence type="ECO:0000256" key="4">
    <source>
        <dbReference type="ARBA" id="ARBA00022989"/>
    </source>
</evidence>
<dbReference type="SUPFAM" id="SSF53850">
    <property type="entry name" value="Periplasmic binding protein-like II"/>
    <property type="match status" value="1"/>
</dbReference>
<keyword evidence="3 8" id="KW-0812">Transmembrane</keyword>
<protein>
    <submittedName>
        <fullName evidence="9">Ionotropic receptor 60a2e</fullName>
    </submittedName>
</protein>
<gene>
    <name evidence="9" type="primary">IR60a2e</name>
</gene>
<evidence type="ECO:0000256" key="3">
    <source>
        <dbReference type="ARBA" id="ARBA00022692"/>
    </source>
</evidence>
<proteinExistence type="evidence at transcript level"/>
<evidence type="ECO:0000313" key="9">
    <source>
        <dbReference type="EMBL" id="AMM70642.1"/>
    </source>
</evidence>
<dbReference type="InterPro" id="IPR052192">
    <property type="entry name" value="Insect_Ionotropic_Sensory_Rcpt"/>
</dbReference>
<evidence type="ECO:0000256" key="8">
    <source>
        <dbReference type="SAM" id="Phobius"/>
    </source>
</evidence>
<feature type="transmembrane region" description="Helical" evidence="8">
    <location>
        <begin position="584"/>
        <end position="604"/>
    </location>
</feature>
<evidence type="ECO:0000256" key="7">
    <source>
        <dbReference type="ARBA" id="ARBA00023180"/>
    </source>
</evidence>
<evidence type="ECO:0000256" key="5">
    <source>
        <dbReference type="ARBA" id="ARBA00023136"/>
    </source>
</evidence>
<dbReference type="AlphaFoldDB" id="A0A140G9G3"/>
<organism evidence="9">
    <name type="scientific">Heliconius melpomene rosina</name>
    <dbReference type="NCBI Taxonomy" id="171916"/>
    <lineage>
        <taxon>Eukaryota</taxon>
        <taxon>Metazoa</taxon>
        <taxon>Ecdysozoa</taxon>
        <taxon>Arthropoda</taxon>
        <taxon>Hexapoda</taxon>
        <taxon>Insecta</taxon>
        <taxon>Pterygota</taxon>
        <taxon>Neoptera</taxon>
        <taxon>Endopterygota</taxon>
        <taxon>Lepidoptera</taxon>
        <taxon>Glossata</taxon>
        <taxon>Ditrysia</taxon>
        <taxon>Papilionoidea</taxon>
        <taxon>Nymphalidae</taxon>
        <taxon>Heliconiinae</taxon>
        <taxon>Heliconiini</taxon>
        <taxon>Heliconius</taxon>
    </lineage>
</organism>
<feature type="transmembrane region" description="Helical" evidence="8">
    <location>
        <begin position="342"/>
        <end position="361"/>
    </location>
</feature>
<accession>A0A140G9G3</accession>
<comment type="subcellular location">
    <subcellularLocation>
        <location evidence="1">Cell membrane</location>
        <topology evidence="1">Multi-pass membrane protein</topology>
    </subcellularLocation>
</comment>
<keyword evidence="5 8" id="KW-0472">Membrane</keyword>
<dbReference type="GO" id="GO:0005886">
    <property type="term" value="C:plasma membrane"/>
    <property type="evidence" value="ECO:0007669"/>
    <property type="project" value="UniProtKB-SubCell"/>
</dbReference>
<evidence type="ECO:0000256" key="2">
    <source>
        <dbReference type="ARBA" id="ARBA00022475"/>
    </source>
</evidence>
<keyword evidence="4 8" id="KW-1133">Transmembrane helix</keyword>
<keyword evidence="6 9" id="KW-0675">Receptor</keyword>
<keyword evidence="7" id="KW-0325">Glycoprotein</keyword>